<dbReference type="SUPFAM" id="SSF52743">
    <property type="entry name" value="Subtilisin-like"/>
    <property type="match status" value="1"/>
</dbReference>
<dbReference type="GO" id="GO:0016485">
    <property type="term" value="P:protein processing"/>
    <property type="evidence" value="ECO:0007669"/>
    <property type="project" value="TreeGrafter"/>
</dbReference>
<organism evidence="10 11">
    <name type="scientific">Leptospira ilyithenensis</name>
    <dbReference type="NCBI Taxonomy" id="2484901"/>
    <lineage>
        <taxon>Bacteria</taxon>
        <taxon>Pseudomonadati</taxon>
        <taxon>Spirochaetota</taxon>
        <taxon>Spirochaetia</taxon>
        <taxon>Leptospirales</taxon>
        <taxon>Leptospiraceae</taxon>
        <taxon>Leptospira</taxon>
    </lineage>
</organism>
<dbReference type="InterPro" id="IPR008979">
    <property type="entry name" value="Galactose-bd-like_sf"/>
</dbReference>
<dbReference type="InterPro" id="IPR015500">
    <property type="entry name" value="Peptidase_S8_subtilisin-rel"/>
</dbReference>
<evidence type="ECO:0000256" key="4">
    <source>
        <dbReference type="ARBA" id="ARBA00022801"/>
    </source>
</evidence>
<dbReference type="PRINTS" id="PR00723">
    <property type="entry name" value="SUBTILISIN"/>
</dbReference>
<comment type="similarity">
    <text evidence="1">Belongs to the peptidase S8 family. Furin subfamily.</text>
</comment>
<evidence type="ECO:0000256" key="6">
    <source>
        <dbReference type="ARBA" id="ARBA00022837"/>
    </source>
</evidence>
<dbReference type="PROSITE" id="PS51829">
    <property type="entry name" value="P_HOMO_B"/>
    <property type="match status" value="1"/>
</dbReference>
<dbReference type="InterPro" id="IPR002884">
    <property type="entry name" value="P_dom"/>
</dbReference>
<feature type="active site" description="Charge relay system" evidence="7 8">
    <location>
        <position position="80"/>
    </location>
</feature>
<keyword evidence="5 8" id="KW-0720">Serine protease</keyword>
<feature type="active site" description="Charge relay system" evidence="7 8">
    <location>
        <position position="126"/>
    </location>
</feature>
<dbReference type="RefSeq" id="WP_135763898.1">
    <property type="nucleotide sequence ID" value="NZ_RQHV01000042.1"/>
</dbReference>
<keyword evidence="3" id="KW-0732">Signal</keyword>
<dbReference type="PANTHER" id="PTHR42884:SF14">
    <property type="entry name" value="NEUROENDOCRINE CONVERTASE 1"/>
    <property type="match status" value="1"/>
</dbReference>
<dbReference type="InterPro" id="IPR036852">
    <property type="entry name" value="Peptidase_S8/S53_dom_sf"/>
</dbReference>
<evidence type="ECO:0000256" key="3">
    <source>
        <dbReference type="ARBA" id="ARBA00022729"/>
    </source>
</evidence>
<dbReference type="Gene3D" id="2.60.120.260">
    <property type="entry name" value="Galactose-binding domain-like"/>
    <property type="match status" value="1"/>
</dbReference>
<reference evidence="10" key="1">
    <citation type="journal article" date="2019" name="PLoS Negl. Trop. Dis.">
        <title>Revisiting the worldwide diversity of Leptospira species in the environment.</title>
        <authorList>
            <person name="Vincent A.T."/>
            <person name="Schiettekatte O."/>
            <person name="Bourhy P."/>
            <person name="Veyrier F.J."/>
            <person name="Picardeau M."/>
        </authorList>
    </citation>
    <scope>NUCLEOTIDE SEQUENCE [LARGE SCALE GENOMIC DNA]</scope>
    <source>
        <strain evidence="10">201400974</strain>
    </source>
</reference>
<sequence length="567" mass="60008">MKTIQGVLITSLALVFSDCKTNFAHQLFAEPTGSDPFYLYQWHLKNHGNTSGALAGEDAKVEPVWAQGIKGKGITATVNDDGMDLNHEDLRRNHSRVLTIDYTGQNKFYSTDKNCVEEDGDGYGCHGTSVAGVLGAVENNARGGKGVAPLVKIGARNILLVNDMVSYADAMSKNSSRISISNNSWGADDGTGKTDDYFGGLLWQAAVNSGIQTGRAWKGTLYFWAAGNGAVPVQEGGVDTPIHFDNSNQDSQANYYGTFAIAAIGNDGKKASYSEDGANLLVSAHSLGNTEVGITTTDVTGGGGYNIGKSSSDYTNTNYTNTFSGTSSSTPLAAGVGALVLEANPYLTMRDVRVLFARTARKNDPTDPGWIINGAGLHFNHKYGFGAVDASSAVTAARSWRSFGNIQVSATVNGGIGDGTSIPNNNTTGITNVAAFSSSSVTKVEFVELTLNVSSMTENPGDLLVELISPSGTKAILAVPHICSGEPFSLELLSLCNPYSNWRFGATTFIDESAHGNWSLRISDLCNYSGGITSCSTWGGYSINSTRLSVNNNAHTLNSWSLKIYGR</sequence>
<dbReference type="InterPro" id="IPR034182">
    <property type="entry name" value="Kexin/furin"/>
</dbReference>
<dbReference type="InterPro" id="IPR000209">
    <property type="entry name" value="Peptidase_S8/S53_dom"/>
</dbReference>
<feature type="active site" description="Charge relay system" evidence="7 8">
    <location>
        <position position="327"/>
    </location>
</feature>
<protein>
    <submittedName>
        <fullName evidence="10">Serine protease</fullName>
    </submittedName>
</protein>
<keyword evidence="11" id="KW-1185">Reference proteome</keyword>
<accession>A0A4R9LPX0</accession>
<dbReference type="OrthoDB" id="9790784at2"/>
<evidence type="ECO:0000259" key="9">
    <source>
        <dbReference type="PROSITE" id="PS51829"/>
    </source>
</evidence>
<evidence type="ECO:0000256" key="7">
    <source>
        <dbReference type="PIRSR" id="PIRSR615500-1"/>
    </source>
</evidence>
<dbReference type="InterPro" id="IPR022398">
    <property type="entry name" value="Peptidase_S8_His-AS"/>
</dbReference>
<dbReference type="GO" id="GO:0005737">
    <property type="term" value="C:cytoplasm"/>
    <property type="evidence" value="ECO:0007669"/>
    <property type="project" value="UniProtKB-ARBA"/>
</dbReference>
<feature type="domain" description="P/Homo B" evidence="9">
    <location>
        <begin position="411"/>
        <end position="567"/>
    </location>
</feature>
<keyword evidence="4 8" id="KW-0378">Hydrolase</keyword>
<dbReference type="PROSITE" id="PS00137">
    <property type="entry name" value="SUBTILASE_HIS"/>
    <property type="match status" value="1"/>
</dbReference>
<dbReference type="Gene3D" id="3.40.50.200">
    <property type="entry name" value="Peptidase S8/S53 domain"/>
    <property type="match status" value="1"/>
</dbReference>
<evidence type="ECO:0000256" key="8">
    <source>
        <dbReference type="PROSITE-ProRule" id="PRU01240"/>
    </source>
</evidence>
<evidence type="ECO:0000313" key="11">
    <source>
        <dbReference type="Proteomes" id="UP000298264"/>
    </source>
</evidence>
<dbReference type="PROSITE" id="PS00138">
    <property type="entry name" value="SUBTILASE_SER"/>
    <property type="match status" value="1"/>
</dbReference>
<dbReference type="CDD" id="cd04059">
    <property type="entry name" value="Peptidases_S8_Protein_convertases_Kexins_Furin-like"/>
    <property type="match status" value="1"/>
</dbReference>
<dbReference type="PANTHER" id="PTHR42884">
    <property type="entry name" value="PROPROTEIN CONVERTASE SUBTILISIN/KEXIN-RELATED"/>
    <property type="match status" value="1"/>
</dbReference>
<dbReference type="Proteomes" id="UP000298264">
    <property type="component" value="Unassembled WGS sequence"/>
</dbReference>
<name>A0A4R9LPX0_9LEPT</name>
<dbReference type="SUPFAM" id="SSF49785">
    <property type="entry name" value="Galactose-binding domain-like"/>
    <property type="match status" value="1"/>
</dbReference>
<keyword evidence="6" id="KW-0106">Calcium</keyword>
<dbReference type="PROSITE" id="PS51892">
    <property type="entry name" value="SUBTILASE"/>
    <property type="match status" value="1"/>
</dbReference>
<dbReference type="Pfam" id="PF01483">
    <property type="entry name" value="P_proprotein"/>
    <property type="match status" value="1"/>
</dbReference>
<proteinExistence type="inferred from homology"/>
<dbReference type="GO" id="GO:0004252">
    <property type="term" value="F:serine-type endopeptidase activity"/>
    <property type="evidence" value="ECO:0007669"/>
    <property type="project" value="UniProtKB-UniRule"/>
</dbReference>
<dbReference type="AlphaFoldDB" id="A0A4R9LPX0"/>
<dbReference type="EMBL" id="RQHV01000042">
    <property type="protein sequence ID" value="TGN11145.1"/>
    <property type="molecule type" value="Genomic_DNA"/>
</dbReference>
<gene>
    <name evidence="10" type="ORF">EHS11_08305</name>
</gene>
<keyword evidence="2 8" id="KW-0645">Protease</keyword>
<dbReference type="GO" id="GO:0016020">
    <property type="term" value="C:membrane"/>
    <property type="evidence" value="ECO:0007669"/>
    <property type="project" value="TreeGrafter"/>
</dbReference>
<evidence type="ECO:0000256" key="2">
    <source>
        <dbReference type="ARBA" id="ARBA00022670"/>
    </source>
</evidence>
<evidence type="ECO:0000256" key="5">
    <source>
        <dbReference type="ARBA" id="ARBA00022825"/>
    </source>
</evidence>
<evidence type="ECO:0000313" key="10">
    <source>
        <dbReference type="EMBL" id="TGN11145.1"/>
    </source>
</evidence>
<dbReference type="InterPro" id="IPR023828">
    <property type="entry name" value="Peptidase_S8_Ser-AS"/>
</dbReference>
<dbReference type="Pfam" id="PF00082">
    <property type="entry name" value="Peptidase_S8"/>
    <property type="match status" value="1"/>
</dbReference>
<evidence type="ECO:0000256" key="1">
    <source>
        <dbReference type="ARBA" id="ARBA00005325"/>
    </source>
</evidence>
<dbReference type="GO" id="GO:0012505">
    <property type="term" value="C:endomembrane system"/>
    <property type="evidence" value="ECO:0007669"/>
    <property type="project" value="UniProtKB-ARBA"/>
</dbReference>
<comment type="caution">
    <text evidence="10">The sequence shown here is derived from an EMBL/GenBank/DDBJ whole genome shotgun (WGS) entry which is preliminary data.</text>
</comment>